<evidence type="ECO:0000313" key="2">
    <source>
        <dbReference type="EMBL" id="SHM50757.1"/>
    </source>
</evidence>
<dbReference type="OrthoDB" id="1149023at2"/>
<sequence length="325" mass="37506">MKKLLLSLIFITSLTACSQSKNEIMQNTNINANNIVEEITKQIKHYPSEKQYTFNYNNHMCYFEILVNDMPSFKEYDEAQTGSAFLINDAIFKSGKQKVTYKIYPASSEVLPDNTDLKLTLSSYDQKNKNADDVTYMEYSIPKNEKKVTENYSKYTFSGAGKTFYEGSFDINVEVPYTNQSPFEKAQDLRKMDKKELEIKLVKEYNKVRSIYQSKDKDQVARLLFDKLKNQMVAEYASPEKVKAAWNEAGEILFNSDIEILPIEKYQMRFFAEGRLVALYADGSNPKTKGDNALICNMKSGYGKGLLELKHLFYIPQGETEFKVY</sequence>
<proteinExistence type="predicted"/>
<keyword evidence="1" id="KW-0732">Signal</keyword>
<dbReference type="Proteomes" id="UP000184364">
    <property type="component" value="Unassembled WGS sequence"/>
</dbReference>
<dbReference type="EMBL" id="FRAV01000051">
    <property type="protein sequence ID" value="SHM50757.1"/>
    <property type="molecule type" value="Genomic_DNA"/>
</dbReference>
<evidence type="ECO:0000313" key="3">
    <source>
        <dbReference type="Proteomes" id="UP000184364"/>
    </source>
</evidence>
<evidence type="ECO:0000256" key="1">
    <source>
        <dbReference type="SAM" id="SignalP"/>
    </source>
</evidence>
<dbReference type="AlphaFoldDB" id="A0A1M7JE32"/>
<organism evidence="2 3">
    <name type="scientific">Chryseobacterium polytrichastri</name>
    <dbReference type="NCBI Taxonomy" id="1302687"/>
    <lineage>
        <taxon>Bacteria</taxon>
        <taxon>Pseudomonadati</taxon>
        <taxon>Bacteroidota</taxon>
        <taxon>Flavobacteriia</taxon>
        <taxon>Flavobacteriales</taxon>
        <taxon>Weeksellaceae</taxon>
        <taxon>Chryseobacterium group</taxon>
        <taxon>Chryseobacterium</taxon>
    </lineage>
</organism>
<feature type="signal peptide" evidence="1">
    <location>
        <begin position="1"/>
        <end position="18"/>
    </location>
</feature>
<name>A0A1M7JE32_9FLAO</name>
<accession>A0A1M7JE32</accession>
<gene>
    <name evidence="2" type="ORF">SAMN05444267_105133</name>
</gene>
<dbReference type="PROSITE" id="PS51257">
    <property type="entry name" value="PROKAR_LIPOPROTEIN"/>
    <property type="match status" value="1"/>
</dbReference>
<feature type="chain" id="PRO_5012522976" evidence="1">
    <location>
        <begin position="19"/>
        <end position="325"/>
    </location>
</feature>
<keyword evidence="3" id="KW-1185">Reference proteome</keyword>
<dbReference type="RefSeq" id="WP_073297546.1">
    <property type="nucleotide sequence ID" value="NZ_FRAV01000051.1"/>
</dbReference>
<dbReference type="STRING" id="1302687.SAMN05444267_105133"/>
<reference evidence="3" key="1">
    <citation type="submission" date="2016-11" db="EMBL/GenBank/DDBJ databases">
        <authorList>
            <person name="Varghese N."/>
            <person name="Submissions S."/>
        </authorList>
    </citation>
    <scope>NUCLEOTIDE SEQUENCE [LARGE SCALE GENOMIC DNA]</scope>
    <source>
        <strain evidence="3">DSM 26899</strain>
    </source>
</reference>
<protein>
    <submittedName>
        <fullName evidence="2">Uncharacterized protein</fullName>
    </submittedName>
</protein>